<accession>A0A8T4IAE8</accession>
<feature type="region of interest" description="Disordered" evidence="1">
    <location>
        <begin position="51"/>
        <end position="74"/>
    </location>
</feature>
<dbReference type="AlphaFoldDB" id="A0A8T4IAE8"/>
<sequence length="152" mass="16104">MIVFDLRCGNGHVFEAWFGSSAAFEEQKAGGLVVCPTCGDEHVEKAVMAPNVATKGNRKADAPVPGRQQAKPSPDAVKTAMKALAEAQNKALEGSEWVGMAFEKRARAMHDGEEDTAPIHGQATVEQAKALIEDGVSVAPLPFPVLPPNSRN</sequence>
<dbReference type="EMBL" id="JAGRQC010000001">
    <property type="protein sequence ID" value="MBR0551998.1"/>
    <property type="molecule type" value="Genomic_DNA"/>
</dbReference>
<proteinExistence type="predicted"/>
<dbReference type="Proteomes" id="UP000676996">
    <property type="component" value="Unassembled WGS sequence"/>
</dbReference>
<reference evidence="2" key="1">
    <citation type="submission" date="2021-04" db="EMBL/GenBank/DDBJ databases">
        <title>Ouciella asimina sp. nov., isolated from the surface seawater in the hydrothermal field of Okinawa Trough.</title>
        <authorList>
            <person name="Shuang W."/>
        </authorList>
    </citation>
    <scope>NUCLEOTIDE SEQUENCE</scope>
    <source>
        <strain evidence="2">LXI357</strain>
    </source>
</reference>
<dbReference type="RefSeq" id="WP_284053254.1">
    <property type="nucleotide sequence ID" value="NZ_JAGRQC010000001.1"/>
</dbReference>
<dbReference type="Pfam" id="PF06676">
    <property type="entry name" value="DUF1178"/>
    <property type="match status" value="1"/>
</dbReference>
<name>A0A8T4IAE8_9SPHN</name>
<evidence type="ECO:0000313" key="3">
    <source>
        <dbReference type="Proteomes" id="UP000676996"/>
    </source>
</evidence>
<dbReference type="PIRSF" id="PIRSF032131">
    <property type="entry name" value="UCP032131"/>
    <property type="match status" value="1"/>
</dbReference>
<evidence type="ECO:0000256" key="1">
    <source>
        <dbReference type="SAM" id="MobiDB-lite"/>
    </source>
</evidence>
<organism evidence="2 3">
    <name type="scientific">Stakelama marina</name>
    <dbReference type="NCBI Taxonomy" id="2826939"/>
    <lineage>
        <taxon>Bacteria</taxon>
        <taxon>Pseudomonadati</taxon>
        <taxon>Pseudomonadota</taxon>
        <taxon>Alphaproteobacteria</taxon>
        <taxon>Sphingomonadales</taxon>
        <taxon>Sphingomonadaceae</taxon>
        <taxon>Stakelama</taxon>
    </lineage>
</organism>
<dbReference type="InterPro" id="IPR009562">
    <property type="entry name" value="DUF1178"/>
</dbReference>
<keyword evidence="3" id="KW-1185">Reference proteome</keyword>
<gene>
    <name evidence="2" type="ORF">J7S20_05725</name>
</gene>
<evidence type="ECO:0000313" key="2">
    <source>
        <dbReference type="EMBL" id="MBR0551998.1"/>
    </source>
</evidence>
<comment type="caution">
    <text evidence="2">The sequence shown here is derived from an EMBL/GenBank/DDBJ whole genome shotgun (WGS) entry which is preliminary data.</text>
</comment>
<protein>
    <submittedName>
        <fullName evidence="2">DUF1178 family protein</fullName>
    </submittedName>
</protein>